<reference evidence="1" key="1">
    <citation type="journal article" date="2020" name="Nature">
        <title>Giant virus diversity and host interactions through global metagenomics.</title>
        <authorList>
            <person name="Schulz F."/>
            <person name="Roux S."/>
            <person name="Paez-Espino D."/>
            <person name="Jungbluth S."/>
            <person name="Walsh D.A."/>
            <person name="Denef V.J."/>
            <person name="McMahon K.D."/>
            <person name="Konstantinidis K.T."/>
            <person name="Eloe-Fadrosh E.A."/>
            <person name="Kyrpides N.C."/>
            <person name="Woyke T."/>
        </authorList>
    </citation>
    <scope>NUCLEOTIDE SEQUENCE</scope>
    <source>
        <strain evidence="1">GVMAG-M-3300018428-35</strain>
    </source>
</reference>
<dbReference type="AlphaFoldDB" id="A0A6C0BTI2"/>
<protein>
    <submittedName>
        <fullName evidence="1">Uncharacterized protein</fullName>
    </submittedName>
</protein>
<sequence>MSIFNIPFITLSKINKFDFNLKNKLTYIIYYGFNQ</sequence>
<accession>A0A6C0BTI2</accession>
<organism evidence="1">
    <name type="scientific">viral metagenome</name>
    <dbReference type="NCBI Taxonomy" id="1070528"/>
    <lineage>
        <taxon>unclassified sequences</taxon>
        <taxon>metagenomes</taxon>
        <taxon>organismal metagenomes</taxon>
    </lineage>
</organism>
<dbReference type="EMBL" id="MN739247">
    <property type="protein sequence ID" value="QHS95322.1"/>
    <property type="molecule type" value="Genomic_DNA"/>
</dbReference>
<proteinExistence type="predicted"/>
<evidence type="ECO:0000313" key="1">
    <source>
        <dbReference type="EMBL" id="QHS95322.1"/>
    </source>
</evidence>
<name>A0A6C0BTI2_9ZZZZ</name>